<evidence type="ECO:0000256" key="5">
    <source>
        <dbReference type="ARBA" id="ARBA00023136"/>
    </source>
</evidence>
<feature type="transmembrane region" description="Helical" evidence="6">
    <location>
        <begin position="255"/>
        <end position="276"/>
    </location>
</feature>
<evidence type="ECO:0000259" key="7">
    <source>
        <dbReference type="Pfam" id="PF03553"/>
    </source>
</evidence>
<feature type="transmembrane region" description="Helical" evidence="6">
    <location>
        <begin position="321"/>
        <end position="343"/>
    </location>
</feature>
<feature type="domain" description="Na+/H+ antiporter NhaC-like C-terminal" evidence="7">
    <location>
        <begin position="156"/>
        <end position="471"/>
    </location>
</feature>
<evidence type="ECO:0000256" key="1">
    <source>
        <dbReference type="ARBA" id="ARBA00004651"/>
    </source>
</evidence>
<dbReference type="AlphaFoldDB" id="A0A9W5YCR5"/>
<evidence type="ECO:0000313" key="9">
    <source>
        <dbReference type="Proteomes" id="UP001144256"/>
    </source>
</evidence>
<feature type="transmembrane region" description="Helical" evidence="6">
    <location>
        <begin position="63"/>
        <end position="83"/>
    </location>
</feature>
<organism evidence="8 9">
    <name type="scientific">Vallitalea longa</name>
    <dbReference type="NCBI Taxonomy" id="2936439"/>
    <lineage>
        <taxon>Bacteria</taxon>
        <taxon>Bacillati</taxon>
        <taxon>Bacillota</taxon>
        <taxon>Clostridia</taxon>
        <taxon>Lachnospirales</taxon>
        <taxon>Vallitaleaceae</taxon>
        <taxon>Vallitalea</taxon>
    </lineage>
</organism>
<evidence type="ECO:0000256" key="6">
    <source>
        <dbReference type="SAM" id="Phobius"/>
    </source>
</evidence>
<dbReference type="GO" id="GO:0005886">
    <property type="term" value="C:plasma membrane"/>
    <property type="evidence" value="ECO:0007669"/>
    <property type="project" value="UniProtKB-SubCell"/>
</dbReference>
<evidence type="ECO:0000256" key="3">
    <source>
        <dbReference type="ARBA" id="ARBA00022692"/>
    </source>
</evidence>
<protein>
    <submittedName>
        <fullName evidence="8">Tetracycline efflux Na+/H+ antiporter family transporter Tet(35)</fullName>
    </submittedName>
</protein>
<keyword evidence="3 6" id="KW-0812">Transmembrane</keyword>
<comment type="caution">
    <text evidence="8">The sequence shown here is derived from an EMBL/GenBank/DDBJ whole genome shotgun (WGS) entry which is preliminary data.</text>
</comment>
<evidence type="ECO:0000256" key="2">
    <source>
        <dbReference type="ARBA" id="ARBA00022475"/>
    </source>
</evidence>
<proteinExistence type="predicted"/>
<dbReference type="Proteomes" id="UP001144256">
    <property type="component" value="Unassembled WGS sequence"/>
</dbReference>
<keyword evidence="2" id="KW-1003">Cell membrane</keyword>
<sequence>MELLLSLVPALIMIILVIITKKVIMSLSVGILIGSLIAHSFNVLESISYIGTTIWDIITDFSWHMPIVGFLLLLGIITTLLTITNSTKAFADFAVSKIKNKKAAQIVAWLLGIVIFIDDYFNALVIGEVSKPITDRYSISRAKLSYIIDSTSAPVVILLPISTWGAYIIGILTDVFKNENYTVTTGTGAYWQMIPMQFYAIVALIMVFIVIKFNINIGKMKTYEINAEKNNDISCSQSAENISHVKPVTNKGSKWALIITIISLIVLILGGMLYDANWDISKMLTVDITLPLFRGSVITTVIAIIFAVSTREVSFKHLLRAAKTGIGSMLPASIILITAWTLVEVIDKLNTGQYLADWIVKSQINPSLLIPIMFLIGGFIAFMTGTSWGTFGLLLPIAGKILAVSSPALMLPAMAAVLSGAILGDHCSPISDTTVLSATGAQAKLDAHFTSQLPYALISGLISFIAFITYGLTESLLISYVVIIVEFIIFIYIIKKISKPITN</sequence>
<feature type="transmembrane region" description="Helical" evidence="6">
    <location>
        <begin position="368"/>
        <end position="395"/>
    </location>
</feature>
<keyword evidence="9" id="KW-1185">Reference proteome</keyword>
<name>A0A9W5YCR5_9FIRM</name>
<dbReference type="Pfam" id="PF03553">
    <property type="entry name" value="Na_H_antiporter"/>
    <property type="match status" value="1"/>
</dbReference>
<feature type="transmembrane region" description="Helical" evidence="6">
    <location>
        <begin position="288"/>
        <end position="309"/>
    </location>
</feature>
<keyword evidence="4 6" id="KW-1133">Transmembrane helix</keyword>
<reference evidence="8" key="1">
    <citation type="submission" date="2022-06" db="EMBL/GenBank/DDBJ databases">
        <title>Vallitalea longa sp. nov., an anaerobic bacterium isolated from marine sediment.</title>
        <authorList>
            <person name="Hirano S."/>
            <person name="Terahara T."/>
            <person name="Mori K."/>
            <person name="Hamada M."/>
            <person name="Matsumoto R."/>
            <person name="Kobayashi T."/>
        </authorList>
    </citation>
    <scope>NUCLEOTIDE SEQUENCE</scope>
    <source>
        <strain evidence="8">SH18-1</strain>
    </source>
</reference>
<dbReference type="EMBL" id="BRLB01000006">
    <property type="protein sequence ID" value="GKX29978.1"/>
    <property type="molecule type" value="Genomic_DNA"/>
</dbReference>
<feature type="transmembrane region" description="Helical" evidence="6">
    <location>
        <begin position="146"/>
        <end position="169"/>
    </location>
</feature>
<feature type="transmembrane region" description="Helical" evidence="6">
    <location>
        <begin position="477"/>
        <end position="494"/>
    </location>
</feature>
<feature type="transmembrane region" description="Helical" evidence="6">
    <location>
        <begin position="453"/>
        <end position="471"/>
    </location>
</feature>
<dbReference type="PANTHER" id="PTHR43478">
    <property type="entry name" value="NA+/H+ ANTIPORTER-RELATED"/>
    <property type="match status" value="1"/>
</dbReference>
<evidence type="ECO:0000313" key="8">
    <source>
        <dbReference type="EMBL" id="GKX29978.1"/>
    </source>
</evidence>
<evidence type="ECO:0000256" key="4">
    <source>
        <dbReference type="ARBA" id="ARBA00022989"/>
    </source>
</evidence>
<dbReference type="RefSeq" id="WP_281815777.1">
    <property type="nucleotide sequence ID" value="NZ_BRLB01000006.1"/>
</dbReference>
<feature type="transmembrane region" description="Helical" evidence="6">
    <location>
        <begin position="189"/>
        <end position="211"/>
    </location>
</feature>
<dbReference type="InterPro" id="IPR018461">
    <property type="entry name" value="Na/H_Antiport_NhaC-like_C"/>
</dbReference>
<keyword evidence="5 6" id="KW-0472">Membrane</keyword>
<gene>
    <name evidence="8" type="ORF">SH1V18_24580</name>
</gene>
<comment type="subcellular location">
    <subcellularLocation>
        <location evidence="1">Cell membrane</location>
        <topology evidence="1">Multi-pass membrane protein</topology>
    </subcellularLocation>
</comment>
<feature type="transmembrane region" description="Helical" evidence="6">
    <location>
        <begin position="103"/>
        <end position="125"/>
    </location>
</feature>
<dbReference type="PANTHER" id="PTHR43478:SF1">
    <property type="entry name" value="NA+_H+ ANTIPORTER NHAC-LIKE C-TERMINAL DOMAIN-CONTAINING PROTEIN"/>
    <property type="match status" value="1"/>
</dbReference>
<accession>A0A9W5YCR5</accession>